<dbReference type="VEuPathDB" id="VectorBase:HLOH_040043"/>
<dbReference type="EMBL" id="JABSTR010000009">
    <property type="protein sequence ID" value="KAH9379123.1"/>
    <property type="molecule type" value="Genomic_DNA"/>
</dbReference>
<proteinExistence type="predicted"/>
<dbReference type="Proteomes" id="UP000821853">
    <property type="component" value="Unassembled WGS sequence"/>
</dbReference>
<feature type="compositionally biased region" description="Low complexity" evidence="1">
    <location>
        <begin position="47"/>
        <end position="60"/>
    </location>
</feature>
<name>A0A9J6GV87_HAELO</name>
<gene>
    <name evidence="2" type="ORF">HPB48_002429</name>
</gene>
<sequence>MVTSVDGEVITTEQYEESSGWLQCHRLTHGRDLHHLQQNTTRPANSTLAKNNTTAQTTTQRFHPTKLPRRRCPKLPMDDIKVVVRPRDGFNVTRVSEAPPRGSILLAAGLEPETVIEDLWGLITSRTTSWGAPRSLPEPSDMRAWKNSR</sequence>
<dbReference type="AlphaFoldDB" id="A0A9J6GV87"/>
<keyword evidence="3" id="KW-1185">Reference proteome</keyword>
<evidence type="ECO:0000313" key="2">
    <source>
        <dbReference type="EMBL" id="KAH9379123.1"/>
    </source>
</evidence>
<organism evidence="2 3">
    <name type="scientific">Haemaphysalis longicornis</name>
    <name type="common">Bush tick</name>
    <dbReference type="NCBI Taxonomy" id="44386"/>
    <lineage>
        <taxon>Eukaryota</taxon>
        <taxon>Metazoa</taxon>
        <taxon>Ecdysozoa</taxon>
        <taxon>Arthropoda</taxon>
        <taxon>Chelicerata</taxon>
        <taxon>Arachnida</taxon>
        <taxon>Acari</taxon>
        <taxon>Parasitiformes</taxon>
        <taxon>Ixodida</taxon>
        <taxon>Ixodoidea</taxon>
        <taxon>Ixodidae</taxon>
        <taxon>Haemaphysalinae</taxon>
        <taxon>Haemaphysalis</taxon>
    </lineage>
</organism>
<evidence type="ECO:0000256" key="1">
    <source>
        <dbReference type="SAM" id="MobiDB-lite"/>
    </source>
</evidence>
<protein>
    <submittedName>
        <fullName evidence="2">Uncharacterized protein</fullName>
    </submittedName>
</protein>
<feature type="region of interest" description="Disordered" evidence="1">
    <location>
        <begin position="39"/>
        <end position="73"/>
    </location>
</feature>
<feature type="region of interest" description="Disordered" evidence="1">
    <location>
        <begin position="130"/>
        <end position="149"/>
    </location>
</feature>
<accession>A0A9J6GV87</accession>
<feature type="compositionally biased region" description="Basic and acidic residues" evidence="1">
    <location>
        <begin position="140"/>
        <end position="149"/>
    </location>
</feature>
<comment type="caution">
    <text evidence="2">The sequence shown here is derived from an EMBL/GenBank/DDBJ whole genome shotgun (WGS) entry which is preliminary data.</text>
</comment>
<feature type="compositionally biased region" description="Basic residues" evidence="1">
    <location>
        <begin position="63"/>
        <end position="73"/>
    </location>
</feature>
<reference evidence="2 3" key="1">
    <citation type="journal article" date="2020" name="Cell">
        <title>Large-Scale Comparative Analyses of Tick Genomes Elucidate Their Genetic Diversity and Vector Capacities.</title>
        <authorList>
            <consortium name="Tick Genome and Microbiome Consortium (TIGMIC)"/>
            <person name="Jia N."/>
            <person name="Wang J."/>
            <person name="Shi W."/>
            <person name="Du L."/>
            <person name="Sun Y."/>
            <person name="Zhan W."/>
            <person name="Jiang J.F."/>
            <person name="Wang Q."/>
            <person name="Zhang B."/>
            <person name="Ji P."/>
            <person name="Bell-Sakyi L."/>
            <person name="Cui X.M."/>
            <person name="Yuan T.T."/>
            <person name="Jiang B.G."/>
            <person name="Yang W.F."/>
            <person name="Lam T.T."/>
            <person name="Chang Q.C."/>
            <person name="Ding S.J."/>
            <person name="Wang X.J."/>
            <person name="Zhu J.G."/>
            <person name="Ruan X.D."/>
            <person name="Zhao L."/>
            <person name="Wei J.T."/>
            <person name="Ye R.Z."/>
            <person name="Que T.C."/>
            <person name="Du C.H."/>
            <person name="Zhou Y.H."/>
            <person name="Cheng J.X."/>
            <person name="Dai P.F."/>
            <person name="Guo W.B."/>
            <person name="Han X.H."/>
            <person name="Huang E.J."/>
            <person name="Li L.F."/>
            <person name="Wei W."/>
            <person name="Gao Y.C."/>
            <person name="Liu J.Z."/>
            <person name="Shao H.Z."/>
            <person name="Wang X."/>
            <person name="Wang C.C."/>
            <person name="Yang T.C."/>
            <person name="Huo Q.B."/>
            <person name="Li W."/>
            <person name="Chen H.Y."/>
            <person name="Chen S.E."/>
            <person name="Zhou L.G."/>
            <person name="Ni X.B."/>
            <person name="Tian J.H."/>
            <person name="Sheng Y."/>
            <person name="Liu T."/>
            <person name="Pan Y.S."/>
            <person name="Xia L.Y."/>
            <person name="Li J."/>
            <person name="Zhao F."/>
            <person name="Cao W.C."/>
        </authorList>
    </citation>
    <scope>NUCLEOTIDE SEQUENCE [LARGE SCALE GENOMIC DNA]</scope>
    <source>
        <strain evidence="2">HaeL-2018</strain>
    </source>
</reference>
<evidence type="ECO:0000313" key="3">
    <source>
        <dbReference type="Proteomes" id="UP000821853"/>
    </source>
</evidence>